<protein>
    <submittedName>
        <fullName evidence="4">Class I SAM-dependent methyltransferase</fullName>
    </submittedName>
</protein>
<keyword evidence="6" id="KW-1185">Reference proteome</keyword>
<reference evidence="3 5" key="1">
    <citation type="submission" date="2015-01" db="EMBL/GenBank/DDBJ databases">
        <title>Genome sequences of high lactate-tolerant strain Salinicoccus roseus W12 with industrial interest.</title>
        <authorList>
            <person name="Wang H."/>
            <person name="Yu B."/>
        </authorList>
    </citation>
    <scope>NUCLEOTIDE SEQUENCE [LARGE SCALE GENOMIC DNA]</scope>
    <source>
        <strain evidence="3 5">W12</strain>
    </source>
</reference>
<dbReference type="Pfam" id="PF13649">
    <property type="entry name" value="Methyltransf_25"/>
    <property type="match status" value="1"/>
</dbReference>
<reference evidence="4" key="3">
    <citation type="submission" date="2020-04" db="EMBL/GenBank/DDBJ databases">
        <authorList>
            <person name="Tanveer F."/>
            <person name="Xie Y."/>
            <person name="Shinwari Z.K."/>
        </authorList>
    </citation>
    <scope>NUCLEOTIDE SEQUENCE</scope>
    <source>
        <strain evidence="4">MOSEL-ME25</strain>
    </source>
</reference>
<dbReference type="OrthoDB" id="9804312at2"/>
<dbReference type="EMBL" id="JABEVU030000001">
    <property type="protein sequence ID" value="MDB0580079.1"/>
    <property type="molecule type" value="Genomic_DNA"/>
</dbReference>
<comment type="caution">
    <text evidence="3">The sequence shown here is derived from an EMBL/GenBank/DDBJ whole genome shotgun (WGS) entry which is preliminary data.</text>
</comment>
<dbReference type="CDD" id="cd02440">
    <property type="entry name" value="AdoMet_MTases"/>
    <property type="match status" value="1"/>
</dbReference>
<name>A0A0C2HC98_9STAP</name>
<evidence type="ECO:0000313" key="4">
    <source>
        <dbReference type="EMBL" id="MDB0580079.1"/>
    </source>
</evidence>
<evidence type="ECO:0000313" key="5">
    <source>
        <dbReference type="Proteomes" id="UP000031546"/>
    </source>
</evidence>
<evidence type="ECO:0000313" key="3">
    <source>
        <dbReference type="EMBL" id="KIH71335.1"/>
    </source>
</evidence>
<keyword evidence="4" id="KW-0489">Methyltransferase</keyword>
<dbReference type="PANTHER" id="PTHR43861">
    <property type="entry name" value="TRANS-ACONITATE 2-METHYLTRANSFERASE-RELATED"/>
    <property type="match status" value="1"/>
</dbReference>
<sequence>MNHWDEKFDEEEYIYGKEPNEWIKSVFDKEGHGKVAMLAEGEGRNAVYMANLGYDVTAFDYSRVGLDKTRRLAQEAGVVVTTHLVDITETDALPQGEYDISINVFGHVPSDGKEEMIKNMVGTVKPGGDIVFELYSKRQIEFQTGGPKDIHMLYDVGDLRHELEKYNIEIVALKEEILRRNEGRMHQGKSAVIQGHIRKV</sequence>
<dbReference type="InterPro" id="IPR029063">
    <property type="entry name" value="SAM-dependent_MTases_sf"/>
</dbReference>
<dbReference type="AlphaFoldDB" id="A0A0C2HC98"/>
<dbReference type="Gene3D" id="3.40.50.150">
    <property type="entry name" value="Vaccinia Virus protein VP39"/>
    <property type="match status" value="1"/>
</dbReference>
<dbReference type="GO" id="GO:0032259">
    <property type="term" value="P:methylation"/>
    <property type="evidence" value="ECO:0007669"/>
    <property type="project" value="UniProtKB-KW"/>
</dbReference>
<gene>
    <name evidence="4" type="ORF">F7P68_0006020</name>
    <name evidence="3" type="ORF">SN16_04685</name>
</gene>
<dbReference type="SUPFAM" id="SSF53335">
    <property type="entry name" value="S-adenosyl-L-methionine-dependent methyltransferases"/>
    <property type="match status" value="1"/>
</dbReference>
<dbReference type="GeneID" id="77844842"/>
<reference evidence="6" key="2">
    <citation type="submission" date="2020-04" db="EMBL/GenBank/DDBJ databases">
        <title>Genome analysis and biological profiling of marine Cellulosimicrobium funkei MOSEL-ME6.</title>
        <authorList>
            <person name="Tanveer F."/>
            <person name="Xie Y."/>
            <person name="Shinwari Z.K."/>
        </authorList>
    </citation>
    <scope>NUCLEOTIDE SEQUENCE [LARGE SCALE GENOMIC DNA]</scope>
    <source>
        <strain evidence="6">MOSEL-ME25</strain>
    </source>
</reference>
<evidence type="ECO:0000313" key="6">
    <source>
        <dbReference type="Proteomes" id="UP000527860"/>
    </source>
</evidence>
<dbReference type="PANTHER" id="PTHR43861:SF3">
    <property type="entry name" value="PUTATIVE (AFU_ORTHOLOGUE AFUA_2G14390)-RELATED"/>
    <property type="match status" value="1"/>
</dbReference>
<evidence type="ECO:0000259" key="2">
    <source>
        <dbReference type="Pfam" id="PF13649"/>
    </source>
</evidence>
<keyword evidence="1" id="KW-0808">Transferase</keyword>
<dbReference type="GO" id="GO:0008168">
    <property type="term" value="F:methyltransferase activity"/>
    <property type="evidence" value="ECO:0007669"/>
    <property type="project" value="UniProtKB-KW"/>
</dbReference>
<proteinExistence type="predicted"/>
<feature type="domain" description="Methyltransferase" evidence="2">
    <location>
        <begin position="38"/>
        <end position="128"/>
    </location>
</feature>
<dbReference type="Proteomes" id="UP000527860">
    <property type="component" value="Unassembled WGS sequence"/>
</dbReference>
<dbReference type="InterPro" id="IPR041698">
    <property type="entry name" value="Methyltransf_25"/>
</dbReference>
<accession>A0A0C2HC98</accession>
<dbReference type="STRING" id="45670.SN16_04685"/>
<dbReference type="RefSeq" id="WP_040105445.1">
    <property type="nucleotide sequence ID" value="NZ_JABEVU030000001.1"/>
</dbReference>
<organism evidence="3 5">
    <name type="scientific">Salinicoccus roseus</name>
    <dbReference type="NCBI Taxonomy" id="45670"/>
    <lineage>
        <taxon>Bacteria</taxon>
        <taxon>Bacillati</taxon>
        <taxon>Bacillota</taxon>
        <taxon>Bacilli</taxon>
        <taxon>Bacillales</taxon>
        <taxon>Staphylococcaceae</taxon>
        <taxon>Salinicoccus</taxon>
    </lineage>
</organism>
<evidence type="ECO:0000256" key="1">
    <source>
        <dbReference type="ARBA" id="ARBA00022679"/>
    </source>
</evidence>
<dbReference type="EMBL" id="JXII01000003">
    <property type="protein sequence ID" value="KIH71335.1"/>
    <property type="molecule type" value="Genomic_DNA"/>
</dbReference>
<dbReference type="Proteomes" id="UP000031546">
    <property type="component" value="Unassembled WGS sequence"/>
</dbReference>
<reference evidence="4 6" key="4">
    <citation type="submission" date="2022-12" db="EMBL/GenBank/DDBJ databases">
        <title>Genome analysis and biological profiling of marine Salinicoccus roseus MOSEL-ME25.</title>
        <authorList>
            <person name="Mirza F.T."/>
            <person name="Xie Y."/>
            <person name="Shinwari Z.K."/>
        </authorList>
    </citation>
    <scope>NUCLEOTIDE SEQUENCE [LARGE SCALE GENOMIC DNA]</scope>
    <source>
        <strain evidence="4 6">MOSEL-ME25</strain>
    </source>
</reference>